<gene>
    <name evidence="4" type="ORF">I206_04491</name>
</gene>
<dbReference type="InterPro" id="IPR056136">
    <property type="entry name" value="DUF7719"/>
</dbReference>
<evidence type="ECO:0000256" key="2">
    <source>
        <dbReference type="SAM" id="Phobius"/>
    </source>
</evidence>
<dbReference type="STRING" id="1296096.A0A1B9I329"/>
<evidence type="ECO:0000259" key="3">
    <source>
        <dbReference type="Pfam" id="PF24841"/>
    </source>
</evidence>
<dbReference type="Pfam" id="PF24841">
    <property type="entry name" value="DUF7719"/>
    <property type="match status" value="1"/>
</dbReference>
<accession>A0A1B9I329</accession>
<dbReference type="PANTHER" id="PTHR37846">
    <property type="entry name" value="YALI0B21296P"/>
    <property type="match status" value="1"/>
</dbReference>
<dbReference type="OrthoDB" id="5597489at2759"/>
<proteinExistence type="predicted"/>
<organism evidence="4">
    <name type="scientific">Kwoniella pini CBS 10737</name>
    <dbReference type="NCBI Taxonomy" id="1296096"/>
    <lineage>
        <taxon>Eukaryota</taxon>
        <taxon>Fungi</taxon>
        <taxon>Dikarya</taxon>
        <taxon>Basidiomycota</taxon>
        <taxon>Agaricomycotina</taxon>
        <taxon>Tremellomycetes</taxon>
        <taxon>Tremellales</taxon>
        <taxon>Cryptococcaceae</taxon>
        <taxon>Kwoniella</taxon>
    </lineage>
</organism>
<feature type="transmembrane region" description="Helical" evidence="2">
    <location>
        <begin position="151"/>
        <end position="169"/>
    </location>
</feature>
<evidence type="ECO:0000256" key="1">
    <source>
        <dbReference type="SAM" id="MobiDB-lite"/>
    </source>
</evidence>
<keyword evidence="2" id="KW-0812">Transmembrane</keyword>
<feature type="transmembrane region" description="Helical" evidence="2">
    <location>
        <begin position="121"/>
        <end position="139"/>
    </location>
</feature>
<feature type="transmembrane region" description="Helical" evidence="2">
    <location>
        <begin position="176"/>
        <end position="195"/>
    </location>
</feature>
<dbReference type="PANTHER" id="PTHR37846:SF1">
    <property type="entry name" value="DEACETYLASE-LIKE PROTEIN"/>
    <property type="match status" value="1"/>
</dbReference>
<keyword evidence="2" id="KW-1133">Transmembrane helix</keyword>
<evidence type="ECO:0000313" key="4">
    <source>
        <dbReference type="EMBL" id="OCF49960.1"/>
    </source>
</evidence>
<feature type="domain" description="DUF7719" evidence="3">
    <location>
        <begin position="179"/>
        <end position="245"/>
    </location>
</feature>
<keyword evidence="2" id="KW-0472">Membrane</keyword>
<feature type="transmembrane region" description="Helical" evidence="2">
    <location>
        <begin position="215"/>
        <end position="241"/>
    </location>
</feature>
<protein>
    <recommendedName>
        <fullName evidence="3">DUF7719 domain-containing protein</fullName>
    </recommendedName>
</protein>
<reference evidence="4" key="1">
    <citation type="submission" date="2013-07" db="EMBL/GenBank/DDBJ databases">
        <title>The Genome Sequence of Cryptococcus pinus CBS10737.</title>
        <authorList>
            <consortium name="The Broad Institute Genome Sequencing Platform"/>
            <person name="Cuomo C."/>
            <person name="Litvintseva A."/>
            <person name="Chen Y."/>
            <person name="Heitman J."/>
            <person name="Sun S."/>
            <person name="Springer D."/>
            <person name="Dromer F."/>
            <person name="Young S.K."/>
            <person name="Zeng Q."/>
            <person name="Gargeya S."/>
            <person name="Fitzgerald M."/>
            <person name="Abouelleil A."/>
            <person name="Alvarado L."/>
            <person name="Berlin A.M."/>
            <person name="Chapman S.B."/>
            <person name="Dewar J."/>
            <person name="Goldberg J."/>
            <person name="Griggs A."/>
            <person name="Gujja S."/>
            <person name="Hansen M."/>
            <person name="Howarth C."/>
            <person name="Imamovic A."/>
            <person name="Larimer J."/>
            <person name="McCowan C."/>
            <person name="Murphy C."/>
            <person name="Pearson M."/>
            <person name="Priest M."/>
            <person name="Roberts A."/>
            <person name="Saif S."/>
            <person name="Shea T."/>
            <person name="Sykes S."/>
            <person name="Wortman J."/>
            <person name="Nusbaum C."/>
            <person name="Birren B."/>
        </authorList>
    </citation>
    <scope>NUCLEOTIDE SEQUENCE [LARGE SCALE GENOMIC DNA]</scope>
    <source>
        <strain evidence="4">CBS 10737</strain>
    </source>
</reference>
<reference evidence="4" key="2">
    <citation type="submission" date="2016-07" db="EMBL/GenBank/DDBJ databases">
        <title>Evolution of pathogenesis and genome organization in the Tremellales.</title>
        <authorList>
            <person name="Cuomo C."/>
            <person name="Litvintseva A."/>
            <person name="Heitman J."/>
            <person name="Chen Y."/>
            <person name="Sun S."/>
            <person name="Springer D."/>
            <person name="Dromer F."/>
            <person name="Young S."/>
            <person name="Zeng Q."/>
            <person name="Chapman S."/>
            <person name="Gujja S."/>
            <person name="Saif S."/>
            <person name="Birren B."/>
        </authorList>
    </citation>
    <scope>NUCLEOTIDE SEQUENCE</scope>
    <source>
        <strain evidence="4">CBS 10737</strain>
    </source>
</reference>
<dbReference type="AlphaFoldDB" id="A0A1B9I329"/>
<feature type="compositionally biased region" description="Polar residues" evidence="1">
    <location>
        <begin position="8"/>
        <end position="20"/>
    </location>
</feature>
<feature type="region of interest" description="Disordered" evidence="1">
    <location>
        <begin position="1"/>
        <end position="52"/>
    </location>
</feature>
<sequence>MAIVEELPSTSNQDMNEQSTTRQRKNKNKSKNQNKKKTSFIEEEEEIPLKRPSQFILEESPNQNQNQNQNQKEKQKPLIDIKLPKNSNLLTINPGELIDENIINNHIEEEEEKNDEIFKTLIIVIPFTFLFLLLNILVHLQFNHRPKLSELFKSCLTALPTLYMIVLYTNRYSNHWLNNSFLMFSSIFSGCRLIWLVNKASWSIVTAQAPPMGTMWILTIVQLPLSRAVLALLIVGIWIWWQGMKLMP</sequence>
<name>A0A1B9I329_9TREE</name>
<feature type="compositionally biased region" description="Basic residues" evidence="1">
    <location>
        <begin position="22"/>
        <end position="38"/>
    </location>
</feature>
<dbReference type="EMBL" id="KI894011">
    <property type="protein sequence ID" value="OCF49960.1"/>
    <property type="molecule type" value="Genomic_DNA"/>
</dbReference>